<sequence length="182" mass="20932">MLQRSTLHHLTTWQNKKTRKPLVIRGARQVGKSCLVRLFAEQASLDLMEINLELNEDYIDCFTSKDPRQITALLELKTSQKIQPGKTLLFLDEIQAAPQILASLRYFYELMPELHVIAAGSLLEFVLEEHTFSMPVGRIEYLHLGPMTFKEFLIGIGKEQLSAFLEQFQTTDELPKVIHNHP</sequence>
<dbReference type="Proteomes" id="UP000286862">
    <property type="component" value="Unassembled WGS sequence"/>
</dbReference>
<evidence type="ECO:0000313" key="2">
    <source>
        <dbReference type="EMBL" id="RWX48864.1"/>
    </source>
</evidence>
<accession>A0A444J6Y8</accession>
<feature type="non-terminal residue" evidence="2">
    <location>
        <position position="182"/>
    </location>
</feature>
<organism evidence="2 3">
    <name type="scientific">Candidatus Electrothrix marina</name>
    <dbReference type="NCBI Taxonomy" id="1859130"/>
    <lineage>
        <taxon>Bacteria</taxon>
        <taxon>Pseudomonadati</taxon>
        <taxon>Thermodesulfobacteriota</taxon>
        <taxon>Desulfobulbia</taxon>
        <taxon>Desulfobulbales</taxon>
        <taxon>Desulfobulbaceae</taxon>
        <taxon>Candidatus Electrothrix</taxon>
    </lineage>
</organism>
<dbReference type="PANTHER" id="PTHR33295">
    <property type="entry name" value="ATPASE"/>
    <property type="match status" value="1"/>
</dbReference>
<reference evidence="2 3" key="1">
    <citation type="submission" date="2017-01" db="EMBL/GenBank/DDBJ databases">
        <title>The cable genome- insights into the physiology and evolution of filamentous bacteria capable of sulfide oxidation via long distance electron transfer.</title>
        <authorList>
            <person name="Schreiber L."/>
            <person name="Bjerg J.T."/>
            <person name="Boggild A."/>
            <person name="Van De Vossenberg J."/>
            <person name="Meysman F."/>
            <person name="Nielsen L.P."/>
            <person name="Schramm A."/>
            <person name="Kjeldsen K.U."/>
        </authorList>
    </citation>
    <scope>NUCLEOTIDE SEQUENCE [LARGE SCALE GENOMIC DNA]</scope>
    <source>
        <strain evidence="2">A2</strain>
    </source>
</reference>
<name>A0A444J6Y8_9BACT</name>
<dbReference type="InterPro" id="IPR027417">
    <property type="entry name" value="P-loop_NTPase"/>
</dbReference>
<gene>
    <name evidence="2" type="ORF">VT99_10495</name>
</gene>
<comment type="caution">
    <text evidence="2">The sequence shown here is derived from an EMBL/GenBank/DDBJ whole genome shotgun (WGS) entry which is preliminary data.</text>
</comment>
<dbReference type="Gene3D" id="3.40.50.300">
    <property type="entry name" value="P-loop containing nucleotide triphosphate hydrolases"/>
    <property type="match status" value="1"/>
</dbReference>
<dbReference type="EMBL" id="MTKQ01000049">
    <property type="protein sequence ID" value="RWX48864.1"/>
    <property type="molecule type" value="Genomic_DNA"/>
</dbReference>
<proteinExistence type="predicted"/>
<dbReference type="AlphaFoldDB" id="A0A444J6Y8"/>
<dbReference type="InterPro" id="IPR041682">
    <property type="entry name" value="AAA_14"/>
</dbReference>
<evidence type="ECO:0000313" key="3">
    <source>
        <dbReference type="Proteomes" id="UP000286862"/>
    </source>
</evidence>
<protein>
    <submittedName>
        <fullName evidence="2">AAA domain-containing protein</fullName>
    </submittedName>
</protein>
<dbReference type="Pfam" id="PF13173">
    <property type="entry name" value="AAA_14"/>
    <property type="match status" value="1"/>
</dbReference>
<evidence type="ECO:0000259" key="1">
    <source>
        <dbReference type="Pfam" id="PF13173"/>
    </source>
</evidence>
<dbReference type="PANTHER" id="PTHR33295:SF7">
    <property type="entry name" value="ATPASE"/>
    <property type="match status" value="1"/>
</dbReference>
<dbReference type="SUPFAM" id="SSF52540">
    <property type="entry name" value="P-loop containing nucleoside triphosphate hydrolases"/>
    <property type="match status" value="1"/>
</dbReference>
<feature type="domain" description="AAA" evidence="1">
    <location>
        <begin position="19"/>
        <end position="153"/>
    </location>
</feature>